<organism evidence="1 2">
    <name type="scientific">Actinoplanes derwentensis</name>
    <dbReference type="NCBI Taxonomy" id="113562"/>
    <lineage>
        <taxon>Bacteria</taxon>
        <taxon>Bacillati</taxon>
        <taxon>Actinomycetota</taxon>
        <taxon>Actinomycetes</taxon>
        <taxon>Micromonosporales</taxon>
        <taxon>Micromonosporaceae</taxon>
        <taxon>Actinoplanes</taxon>
    </lineage>
</organism>
<sequence length="42" mass="4904">MDRFPKMIELAASYRDEPDIERYYAFCADMLIGAVESMAARR</sequence>
<evidence type="ECO:0000313" key="1">
    <source>
        <dbReference type="EMBL" id="SDT79026.1"/>
    </source>
</evidence>
<dbReference type="EMBL" id="LT629758">
    <property type="protein sequence ID" value="SDT79026.1"/>
    <property type="molecule type" value="Genomic_DNA"/>
</dbReference>
<name>A0A1H2D9U7_9ACTN</name>
<gene>
    <name evidence="1" type="ORF">SAMN04489716_8614</name>
</gene>
<dbReference type="STRING" id="113562.SAMN04489716_8614"/>
<reference evidence="1 2" key="1">
    <citation type="submission" date="2016-10" db="EMBL/GenBank/DDBJ databases">
        <authorList>
            <person name="de Groot N.N."/>
        </authorList>
    </citation>
    <scope>NUCLEOTIDE SEQUENCE [LARGE SCALE GENOMIC DNA]</scope>
    <source>
        <strain evidence="1 2">DSM 43941</strain>
    </source>
</reference>
<dbReference type="RefSeq" id="WP_269460970.1">
    <property type="nucleotide sequence ID" value="NZ_BOMJ01000032.1"/>
</dbReference>
<dbReference type="Proteomes" id="UP000198688">
    <property type="component" value="Chromosome I"/>
</dbReference>
<keyword evidence="2" id="KW-1185">Reference proteome</keyword>
<evidence type="ECO:0000313" key="2">
    <source>
        <dbReference type="Proteomes" id="UP000198688"/>
    </source>
</evidence>
<accession>A0A1H2D9U7</accession>
<proteinExistence type="predicted"/>
<protein>
    <submittedName>
        <fullName evidence="1">Uncharacterized protein</fullName>
    </submittedName>
</protein>
<dbReference type="AlphaFoldDB" id="A0A1H2D9U7"/>